<protein>
    <recommendedName>
        <fullName evidence="4">SGNH/GDSL hydrolase family protein</fullName>
    </recommendedName>
</protein>
<keyword evidence="3" id="KW-1185">Reference proteome</keyword>
<reference evidence="3" key="1">
    <citation type="journal article" date="2019" name="Int. J. Syst. Evol. Microbiol.">
        <title>The Global Catalogue of Microorganisms (GCM) 10K type strain sequencing project: providing services to taxonomists for standard genome sequencing and annotation.</title>
        <authorList>
            <consortium name="The Broad Institute Genomics Platform"/>
            <consortium name="The Broad Institute Genome Sequencing Center for Infectious Disease"/>
            <person name="Wu L."/>
            <person name="Ma J."/>
        </authorList>
    </citation>
    <scope>NUCLEOTIDE SEQUENCE [LARGE SCALE GENOMIC DNA]</scope>
    <source>
        <strain evidence="3">KCTC 52094</strain>
    </source>
</reference>
<evidence type="ECO:0000313" key="3">
    <source>
        <dbReference type="Proteomes" id="UP001595593"/>
    </source>
</evidence>
<feature type="transmembrane region" description="Helical" evidence="1">
    <location>
        <begin position="12"/>
        <end position="31"/>
    </location>
</feature>
<evidence type="ECO:0000256" key="1">
    <source>
        <dbReference type="SAM" id="Phobius"/>
    </source>
</evidence>
<gene>
    <name evidence="2" type="ORF">ACFOD4_13710</name>
</gene>
<feature type="transmembrane region" description="Helical" evidence="1">
    <location>
        <begin position="43"/>
        <end position="69"/>
    </location>
</feature>
<organism evidence="2 3">
    <name type="scientific">Teichococcus globiformis</name>
    <dbReference type="NCBI Taxonomy" id="2307229"/>
    <lineage>
        <taxon>Bacteria</taxon>
        <taxon>Pseudomonadati</taxon>
        <taxon>Pseudomonadota</taxon>
        <taxon>Alphaproteobacteria</taxon>
        <taxon>Acetobacterales</taxon>
        <taxon>Roseomonadaceae</taxon>
        <taxon>Roseomonas</taxon>
    </lineage>
</organism>
<dbReference type="EMBL" id="JBHRTN010000014">
    <property type="protein sequence ID" value="MFC3126119.1"/>
    <property type="molecule type" value="Genomic_DNA"/>
</dbReference>
<accession>A0ABV7G0E6</accession>
<proteinExistence type="predicted"/>
<comment type="caution">
    <text evidence="2">The sequence shown here is derived from an EMBL/GenBank/DDBJ whole genome shotgun (WGS) entry which is preliminary data.</text>
</comment>
<name>A0ABV7G0E6_9PROT</name>
<keyword evidence="1" id="KW-0812">Transmembrane</keyword>
<evidence type="ECO:0000313" key="2">
    <source>
        <dbReference type="EMBL" id="MFC3126119.1"/>
    </source>
</evidence>
<dbReference type="Proteomes" id="UP001595593">
    <property type="component" value="Unassembled WGS sequence"/>
</dbReference>
<evidence type="ECO:0008006" key="4">
    <source>
        <dbReference type="Google" id="ProtNLM"/>
    </source>
</evidence>
<dbReference type="RefSeq" id="WP_379597256.1">
    <property type="nucleotide sequence ID" value="NZ_JBHRTN010000014.1"/>
</dbReference>
<dbReference type="SUPFAM" id="SSF52266">
    <property type="entry name" value="SGNH hydrolase"/>
    <property type="match status" value="1"/>
</dbReference>
<sequence length="367" mass="40797">MLERLSQLIDPMMLAVLLTQLVAIGLGFWLVRRRLHGLWRTSAFALLGLLALRVALFGNPVAWGAYYVALQGHADWRQTDVIAERFRSLMPARPGAEFLAIGSSQTFAIYREITRGRDDLQLFSLAGMTPMDMMLYRDRILALRPQHVLLYISEFDLAAELRPEWARLAPVPLLRIPDQVAALRAALPSDALPDLQRDLVLGALLPEYRYNFVFRDILSRSASLAGLPGFRPQRGADDAVNYAALTARATQPMEGMSRLLEAFIGSLREAGIGTVLVEGQYNPHGETPGLLQQHRAFGAYLSALQQRHPDLLILRRDELPLLSSGDFDDAYHLSPAAGHRMAEAVLQAARHRLGQATAISRLEAPPR</sequence>
<keyword evidence="1" id="KW-1133">Transmembrane helix</keyword>
<keyword evidence="1" id="KW-0472">Membrane</keyword>